<comment type="catalytic activity">
    <reaction evidence="2">
        <text>a 3'-end 2',3'-cyclophospho-ribonucleotide-RNA + H2O = a 3'-end 2'-phospho-ribonucleotide-RNA + H(+)</text>
        <dbReference type="Rhea" id="RHEA:11828"/>
        <dbReference type="Rhea" id="RHEA-COMP:10464"/>
        <dbReference type="Rhea" id="RHEA-COMP:17353"/>
        <dbReference type="ChEBI" id="CHEBI:15377"/>
        <dbReference type="ChEBI" id="CHEBI:15378"/>
        <dbReference type="ChEBI" id="CHEBI:83064"/>
        <dbReference type="ChEBI" id="CHEBI:173113"/>
        <dbReference type="EC" id="3.1.4.58"/>
    </reaction>
</comment>
<feature type="short sequence motif" description="HXTX 2" evidence="2">
    <location>
        <begin position="134"/>
        <end position="137"/>
    </location>
</feature>
<dbReference type="PANTHER" id="PTHR35561">
    <property type="entry name" value="RNA 2',3'-CYCLIC PHOSPHODIESTERASE"/>
    <property type="match status" value="1"/>
</dbReference>
<accession>C3X1K9</accession>
<keyword evidence="1 2" id="KW-0378">Hydrolase</keyword>
<dbReference type="NCBIfam" id="TIGR02258">
    <property type="entry name" value="2_5_ligase"/>
    <property type="match status" value="1"/>
</dbReference>
<dbReference type="Proteomes" id="UP000003973">
    <property type="component" value="Unassembled WGS sequence"/>
</dbReference>
<comment type="function">
    <text evidence="2">Hydrolyzes RNA 2',3'-cyclic phosphodiester to an RNA 2'-phosphomonoester.</text>
</comment>
<gene>
    <name evidence="3" type="ORF">OFAG_00248</name>
</gene>
<dbReference type="SUPFAM" id="SSF55144">
    <property type="entry name" value="LigT-like"/>
    <property type="match status" value="1"/>
</dbReference>
<name>C3X1K9_9BURK</name>
<dbReference type="Pfam" id="PF13563">
    <property type="entry name" value="2_5_RNA_ligase2"/>
    <property type="match status" value="1"/>
</dbReference>
<dbReference type="GO" id="GO:0008664">
    <property type="term" value="F:RNA 2',3'-cyclic 3'-phosphodiesterase activity"/>
    <property type="evidence" value="ECO:0007669"/>
    <property type="project" value="UniProtKB-EC"/>
</dbReference>
<evidence type="ECO:0000313" key="4">
    <source>
        <dbReference type="Proteomes" id="UP000003973"/>
    </source>
</evidence>
<dbReference type="EMBL" id="ACDP02000029">
    <property type="protein sequence ID" value="EEO27095.1"/>
    <property type="molecule type" value="Genomic_DNA"/>
</dbReference>
<keyword evidence="4" id="KW-1185">Reference proteome</keyword>
<organism evidence="3 4">
    <name type="scientific">Oxalobacter paraformigenes</name>
    <dbReference type="NCBI Taxonomy" id="556268"/>
    <lineage>
        <taxon>Bacteria</taxon>
        <taxon>Pseudomonadati</taxon>
        <taxon>Pseudomonadota</taxon>
        <taxon>Betaproteobacteria</taxon>
        <taxon>Burkholderiales</taxon>
        <taxon>Oxalobacteraceae</taxon>
        <taxon>Oxalobacter</taxon>
    </lineage>
</organism>
<dbReference type="Gene3D" id="3.90.1140.10">
    <property type="entry name" value="Cyclic phosphodiesterase"/>
    <property type="match status" value="1"/>
</dbReference>
<dbReference type="GO" id="GO:0004113">
    <property type="term" value="F:2',3'-cyclic-nucleotide 3'-phosphodiesterase activity"/>
    <property type="evidence" value="ECO:0007669"/>
    <property type="project" value="InterPro"/>
</dbReference>
<dbReference type="EC" id="3.1.4.58" evidence="2"/>
<dbReference type="InterPro" id="IPR009097">
    <property type="entry name" value="Cyclic_Pdiesterase"/>
</dbReference>
<comment type="caution">
    <text evidence="3">The sequence shown here is derived from an EMBL/GenBank/DDBJ whole genome shotgun (WGS) entry which is preliminary data.</text>
</comment>
<evidence type="ECO:0000256" key="2">
    <source>
        <dbReference type="HAMAP-Rule" id="MF_01940"/>
    </source>
</evidence>
<evidence type="ECO:0000256" key="1">
    <source>
        <dbReference type="ARBA" id="ARBA00022801"/>
    </source>
</evidence>
<evidence type="ECO:0000313" key="3">
    <source>
        <dbReference type="EMBL" id="EEO27095.1"/>
    </source>
</evidence>
<sequence length="193" mass="22075">MLPETLALHLPGNAEKTRRLFVALLPDRHTKEKLASVQKKIAGRKTPPENFHLTLFFLGNQPESILFPLKNFMDRVTFDPFVLSLDKTGYFSKIRLSWIGPTEIPPGLVQLHNTTRQFLVPAYLEDKRESFRPHVTLARKSLPPSVKITSPVVWTVDRLALMESILSKEPGRHPQYRIMHEKTANTPTGYPDI</sequence>
<dbReference type="InterPro" id="IPR004175">
    <property type="entry name" value="RNA_CPDase"/>
</dbReference>
<dbReference type="HAMAP" id="MF_01940">
    <property type="entry name" value="RNA_CPDase"/>
    <property type="match status" value="1"/>
</dbReference>
<dbReference type="AlphaFoldDB" id="C3X1K9"/>
<reference evidence="3" key="1">
    <citation type="submission" date="2011-10" db="EMBL/GenBank/DDBJ databases">
        <title>The Genome Sequence of Oxalobacter formigenes HOxBLS.</title>
        <authorList>
            <consortium name="The Broad Institute Genome Sequencing Platform"/>
            <person name="Earl A."/>
            <person name="Ward D."/>
            <person name="Feldgarden M."/>
            <person name="Gevers D."/>
            <person name="Allison M.J."/>
            <person name="Humphrey S."/>
            <person name="Young S.K."/>
            <person name="Zeng Q."/>
            <person name="Gargeya S."/>
            <person name="Fitzgerald M."/>
            <person name="Haas B."/>
            <person name="Abouelleil A."/>
            <person name="Alvarado L."/>
            <person name="Arachchi H.M."/>
            <person name="Berlin A."/>
            <person name="Brown A."/>
            <person name="Chapman S.B."/>
            <person name="Chen Z."/>
            <person name="Dunbar C."/>
            <person name="Freedman E."/>
            <person name="Gearin G."/>
            <person name="Goldberg J."/>
            <person name="Griggs A."/>
            <person name="Gujja S."/>
            <person name="Heiman D."/>
            <person name="Howarth C."/>
            <person name="Larson L."/>
            <person name="Lui A."/>
            <person name="MacDonald P.J.P."/>
            <person name="Montmayeur A."/>
            <person name="Murphy C."/>
            <person name="Neiman D."/>
            <person name="Pearson M."/>
            <person name="Priest M."/>
            <person name="Roberts A."/>
            <person name="Saif S."/>
            <person name="Shea T."/>
            <person name="Shenoy N."/>
            <person name="Sisk P."/>
            <person name="Stolte C."/>
            <person name="Sykes S."/>
            <person name="Wortman J."/>
            <person name="Nusbaum C."/>
            <person name="Birren B."/>
        </authorList>
    </citation>
    <scope>NUCLEOTIDE SEQUENCE [LARGE SCALE GENOMIC DNA]</scope>
    <source>
        <strain evidence="3">HOxBLS</strain>
    </source>
</reference>
<proteinExistence type="inferred from homology"/>
<feature type="short sequence motif" description="HXTX 1" evidence="2">
    <location>
        <begin position="52"/>
        <end position="55"/>
    </location>
</feature>
<dbReference type="eggNOG" id="COG1514">
    <property type="taxonomic scope" value="Bacteria"/>
</dbReference>
<dbReference type="GO" id="GO:0016874">
    <property type="term" value="F:ligase activity"/>
    <property type="evidence" value="ECO:0007669"/>
    <property type="project" value="UniProtKB-KW"/>
</dbReference>
<keyword evidence="3" id="KW-0436">Ligase</keyword>
<protein>
    <recommendedName>
        <fullName evidence="2">RNA 2',3'-cyclic phosphodiesterase</fullName>
        <shortName evidence="2">RNA 2',3'-CPDase</shortName>
        <ecNumber evidence="2">3.1.4.58</ecNumber>
    </recommendedName>
</protein>
<comment type="similarity">
    <text evidence="2">Belongs to the 2H phosphoesterase superfamily. ThpR family.</text>
</comment>
<dbReference type="RefSeq" id="WP_005875912.1">
    <property type="nucleotide sequence ID" value="NZ_CABMNL010000001.1"/>
</dbReference>
<dbReference type="PANTHER" id="PTHR35561:SF1">
    <property type="entry name" value="RNA 2',3'-CYCLIC PHOSPHODIESTERASE"/>
    <property type="match status" value="1"/>
</dbReference>
<feature type="active site" description="Proton acceptor" evidence="2">
    <location>
        <position position="134"/>
    </location>
</feature>
<feature type="active site" description="Proton donor" evidence="2">
    <location>
        <position position="52"/>
    </location>
</feature>
<dbReference type="HOGENOM" id="CLU_081251_2_1_4"/>